<dbReference type="Proteomes" id="UP000235672">
    <property type="component" value="Unassembled WGS sequence"/>
</dbReference>
<evidence type="ECO:0000313" key="2">
    <source>
        <dbReference type="Proteomes" id="UP000235672"/>
    </source>
</evidence>
<reference evidence="1 2" key="1">
    <citation type="submission" date="2016-05" db="EMBL/GenBank/DDBJ databases">
        <title>A degradative enzymes factory behind the ericoid mycorrhizal symbiosis.</title>
        <authorList>
            <consortium name="DOE Joint Genome Institute"/>
            <person name="Martino E."/>
            <person name="Morin E."/>
            <person name="Grelet G."/>
            <person name="Kuo A."/>
            <person name="Kohler A."/>
            <person name="Daghino S."/>
            <person name="Barry K."/>
            <person name="Choi C."/>
            <person name="Cichocki N."/>
            <person name="Clum A."/>
            <person name="Copeland A."/>
            <person name="Hainaut M."/>
            <person name="Haridas S."/>
            <person name="Labutti K."/>
            <person name="Lindquist E."/>
            <person name="Lipzen A."/>
            <person name="Khouja H.-R."/>
            <person name="Murat C."/>
            <person name="Ohm R."/>
            <person name="Olson A."/>
            <person name="Spatafora J."/>
            <person name="Veneault-Fourrey C."/>
            <person name="Henrissat B."/>
            <person name="Grigoriev I."/>
            <person name="Martin F."/>
            <person name="Perotto S."/>
        </authorList>
    </citation>
    <scope>NUCLEOTIDE SEQUENCE [LARGE SCALE GENOMIC DNA]</scope>
    <source>
        <strain evidence="1 2">UAMH 7357</strain>
    </source>
</reference>
<gene>
    <name evidence="1" type="ORF">NA56DRAFT_658320</name>
</gene>
<protein>
    <submittedName>
        <fullName evidence="1">Uncharacterized protein</fullName>
    </submittedName>
</protein>
<accession>A0A2J6Q821</accession>
<dbReference type="EMBL" id="KZ613478">
    <property type="protein sequence ID" value="PMD22413.1"/>
    <property type="molecule type" value="Genomic_DNA"/>
</dbReference>
<keyword evidence="2" id="KW-1185">Reference proteome</keyword>
<dbReference type="Pfam" id="PF12013">
    <property type="entry name" value="OrsD"/>
    <property type="match status" value="1"/>
</dbReference>
<dbReference type="AlphaFoldDB" id="A0A2J6Q821"/>
<organism evidence="1 2">
    <name type="scientific">Hyaloscypha hepaticicola</name>
    <dbReference type="NCBI Taxonomy" id="2082293"/>
    <lineage>
        <taxon>Eukaryota</taxon>
        <taxon>Fungi</taxon>
        <taxon>Dikarya</taxon>
        <taxon>Ascomycota</taxon>
        <taxon>Pezizomycotina</taxon>
        <taxon>Leotiomycetes</taxon>
        <taxon>Helotiales</taxon>
        <taxon>Hyaloscyphaceae</taxon>
        <taxon>Hyaloscypha</taxon>
    </lineage>
</organism>
<evidence type="ECO:0000313" key="1">
    <source>
        <dbReference type="EMBL" id="PMD22413.1"/>
    </source>
</evidence>
<sequence>MDSDYKGSSIRVVIFSYNPVHQVIICQACQSCIVPGARSQERHLRAPPHRLVGEALHATLQQLRGYKLRTVEELKQSKPQLGDSCPALPHLASYQGLRCLQAQCGFKTRQATAIQKHVVTAYQIKAASHCTRQPLWQACQLQTYFTSKGRIDYFEVTGPAAASDGQDSGSSNGSRPLATTTVTATATATATAAQQALFASIEQDTRTIQQDIDREAAIIQDLNASRTKRVPWLEKTGFPAYLAGL</sequence>
<name>A0A2J6Q821_9HELO</name>
<proteinExistence type="predicted"/>
<dbReference type="OrthoDB" id="5091156at2759"/>
<dbReference type="InterPro" id="IPR022698">
    <property type="entry name" value="OrsD"/>
</dbReference>